<evidence type="ECO:0008006" key="8">
    <source>
        <dbReference type="Google" id="ProtNLM"/>
    </source>
</evidence>
<feature type="domain" description="SLH" evidence="5">
    <location>
        <begin position="1111"/>
        <end position="1170"/>
    </location>
</feature>
<dbReference type="Proteomes" id="UP000178943">
    <property type="component" value="Unassembled WGS sequence"/>
</dbReference>
<dbReference type="GO" id="GO:0005576">
    <property type="term" value="C:extracellular region"/>
    <property type="evidence" value="ECO:0007669"/>
    <property type="project" value="UniProtKB-SubCell"/>
</dbReference>
<proteinExistence type="predicted"/>
<evidence type="ECO:0000256" key="2">
    <source>
        <dbReference type="ARBA" id="ARBA00022525"/>
    </source>
</evidence>
<dbReference type="EMBL" id="MFGW01000232">
    <property type="protein sequence ID" value="OGF58762.1"/>
    <property type="molecule type" value="Genomic_DNA"/>
</dbReference>
<keyword evidence="3" id="KW-0378">Hydrolase</keyword>
<keyword evidence="3" id="KW-0645">Protease</keyword>
<evidence type="ECO:0000256" key="3">
    <source>
        <dbReference type="ARBA" id="ARBA00023049"/>
    </source>
</evidence>
<dbReference type="PANTHER" id="PTHR12147">
    <property type="entry name" value="METALLOPEPTIDASE M28 FAMILY MEMBER"/>
    <property type="match status" value="1"/>
</dbReference>
<accession>A0A1F5V5R7</accession>
<dbReference type="GO" id="GO:0006508">
    <property type="term" value="P:proteolysis"/>
    <property type="evidence" value="ECO:0007669"/>
    <property type="project" value="InterPro"/>
</dbReference>
<dbReference type="Gene3D" id="2.60.40.10">
    <property type="entry name" value="Immunoglobulins"/>
    <property type="match status" value="1"/>
</dbReference>
<organism evidence="6 7">
    <name type="scientific">Candidatus Fischerbacteria bacterium RBG_13_37_8</name>
    <dbReference type="NCBI Taxonomy" id="1817863"/>
    <lineage>
        <taxon>Bacteria</taxon>
        <taxon>Candidatus Fischeribacteriota</taxon>
    </lineage>
</organism>
<dbReference type="Pfam" id="PF04389">
    <property type="entry name" value="Peptidase_M28"/>
    <property type="match status" value="1"/>
</dbReference>
<name>A0A1F5V5R7_9BACT</name>
<keyword evidence="2" id="KW-0964">Secreted</keyword>
<evidence type="ECO:0000259" key="5">
    <source>
        <dbReference type="PROSITE" id="PS51272"/>
    </source>
</evidence>
<comment type="caution">
    <text evidence="6">The sequence shown here is derived from an EMBL/GenBank/DDBJ whole genome shotgun (WGS) entry which is preliminary data.</text>
</comment>
<dbReference type="InterPro" id="IPR013783">
    <property type="entry name" value="Ig-like_fold"/>
</dbReference>
<dbReference type="Gene3D" id="3.40.630.10">
    <property type="entry name" value="Zn peptidases"/>
    <property type="match status" value="1"/>
</dbReference>
<dbReference type="SUPFAM" id="SSF53187">
    <property type="entry name" value="Zn-dependent exopeptidases"/>
    <property type="match status" value="1"/>
</dbReference>
<dbReference type="PANTHER" id="PTHR12147:SF26">
    <property type="entry name" value="PEPTIDASE M28 DOMAIN-CONTAINING PROTEIN"/>
    <property type="match status" value="1"/>
</dbReference>
<keyword evidence="3" id="KW-0482">Metalloprotease</keyword>
<sequence>MSKIITMILVIGLILLSFCYAEQSPGNKDLVVINYQHAAKLESSKLPYIWRSADYFLAEWSEQQQKSAQKSSLPFEIIAKNINKEKSLYIFEIRSEQDIPSSWNHLILYRNGKEALVKMSSRIAEEWIQKGYHAAYLTRTEHFLTETRALVPFNCGYNALVDDLLSRTSQDQWMDWEYKITGVDSVEIGGSTYSILTRYSSALFNGNPNGKAYDFALQQAQHWHYGANIEEDPYPYNSYTWKNLILTIPGQVTPNEIVGISAHYDDMPSSGNAPGADDNASGSTMLFEAARLLRQFRFERTIKIMFFTGEEQGLIGSGEYVSDHPTSNILGVVNGDMFGWDGNNDKCFDLNAGTMASSQDVGHCLEDVLTSYSVDLTHDFIINGASGGSDHVSFWSVNVGSIFVFENGDNNNIPGGCVGSDFNPYYHTSGDNISILALPYTYDISRSSIAAIASMAIPVEACFTSTSTLSASTPAPLQVNLSWTSVPNANAYRIYRSTQGCYGQWLEQTETNTLNWIDTTVTPGIPYYYYVEAVASDGFCVSDMSNCVTATPNAGPHASYQSDTFTDYCSGAPGDGIIDPGESIIVDVTIINDGAGDLTGISGALSSSTPGITILDANATFPNILNGQTASSNPPHFTYSLDQSFTCGDFIDLDLALQYNEGSSNNSFTHQSGQLGIPDLTMNEDWESGGTGWTMSGLWHITDESQQDCFAEPYPSSSKVAYFGQDSSCDYDTGSEVTGNIDSPIVPGIIAATSELNFQFWREVEPGGGSYDQTIVYASPDGTNWTQVWYMDANTPPQLAWTASGPVSLSSFSGQSIRLRFKFDSLDDFYNNFDGWAVDNIQVTSSSWECTPCISPLPYLKPYNNEKPIIDDSGSPKVNSIIEPDEMVNLNGTLENIGAAAAQTVSGELSTSDPITINQANAIYPDIDTGMHQSCSTCYSITAPSANRTTTHWDFTVTENVSADSFGPVPYNYTYHVGESFADVPVTKMFYSFIETILHHSITGGCTASQYCPSIQINREQMAKLLCIAMKSSSSGACTTSACTDVFQDVPASNIFCPFIEALYDDGIVNGCQASPLLYCPGTATQRQAMAKLICLAMESVNPGSCDSSSCADIFADVSGSNPFCGYIEGIYNAGVISGCQSSPLLYCPLNTITREQMAKFIVNAMNFTL</sequence>
<protein>
    <recommendedName>
        <fullName evidence="8">Fibronectin type-III domain-containing protein</fullName>
    </recommendedName>
</protein>
<evidence type="ECO:0000256" key="1">
    <source>
        <dbReference type="ARBA" id="ARBA00004613"/>
    </source>
</evidence>
<dbReference type="SUPFAM" id="SSF49265">
    <property type="entry name" value="Fibronectin type III"/>
    <property type="match status" value="1"/>
</dbReference>
<reference evidence="6 7" key="1">
    <citation type="journal article" date="2016" name="Nat. Commun.">
        <title>Thousands of microbial genomes shed light on interconnected biogeochemical processes in an aquifer system.</title>
        <authorList>
            <person name="Anantharaman K."/>
            <person name="Brown C.T."/>
            <person name="Hug L.A."/>
            <person name="Sharon I."/>
            <person name="Castelle C.J."/>
            <person name="Probst A.J."/>
            <person name="Thomas B.C."/>
            <person name="Singh A."/>
            <person name="Wilkins M.J."/>
            <person name="Karaoz U."/>
            <person name="Brodie E.L."/>
            <person name="Williams K.H."/>
            <person name="Hubbard S.S."/>
            <person name="Banfield J.F."/>
        </authorList>
    </citation>
    <scope>NUCLEOTIDE SEQUENCE [LARGE SCALE GENOMIC DNA]</scope>
</reference>
<dbReference type="InterPro" id="IPR003961">
    <property type="entry name" value="FN3_dom"/>
</dbReference>
<dbReference type="InterPro" id="IPR001119">
    <property type="entry name" value="SLH_dom"/>
</dbReference>
<evidence type="ECO:0000259" key="4">
    <source>
        <dbReference type="PROSITE" id="PS50853"/>
    </source>
</evidence>
<dbReference type="InterPro" id="IPR036116">
    <property type="entry name" value="FN3_sf"/>
</dbReference>
<dbReference type="PROSITE" id="PS51272">
    <property type="entry name" value="SLH"/>
    <property type="match status" value="1"/>
</dbReference>
<dbReference type="PROSITE" id="PS50853">
    <property type="entry name" value="FN3"/>
    <property type="match status" value="1"/>
</dbReference>
<comment type="subcellular location">
    <subcellularLocation>
        <location evidence="1">Secreted</location>
    </subcellularLocation>
</comment>
<dbReference type="AlphaFoldDB" id="A0A1F5V5R7"/>
<dbReference type="GO" id="GO:0008235">
    <property type="term" value="F:metalloexopeptidase activity"/>
    <property type="evidence" value="ECO:0007669"/>
    <property type="project" value="InterPro"/>
</dbReference>
<dbReference type="InterPro" id="IPR007484">
    <property type="entry name" value="Peptidase_M28"/>
</dbReference>
<evidence type="ECO:0000313" key="6">
    <source>
        <dbReference type="EMBL" id="OGF58762.1"/>
    </source>
</evidence>
<feature type="domain" description="Fibronectin type-III" evidence="4">
    <location>
        <begin position="465"/>
        <end position="555"/>
    </location>
</feature>
<dbReference type="InterPro" id="IPR045175">
    <property type="entry name" value="M28_fam"/>
</dbReference>
<gene>
    <name evidence="6" type="ORF">A2Y62_09640</name>
</gene>
<dbReference type="STRING" id="1817863.A2Y62_09640"/>
<evidence type="ECO:0000313" key="7">
    <source>
        <dbReference type="Proteomes" id="UP000178943"/>
    </source>
</evidence>